<dbReference type="Gene3D" id="2.60.120.380">
    <property type="match status" value="1"/>
</dbReference>
<dbReference type="Gene3D" id="1.10.238.10">
    <property type="entry name" value="EF-hand"/>
    <property type="match status" value="1"/>
</dbReference>
<dbReference type="Pfam" id="PF00648">
    <property type="entry name" value="Peptidase_C2"/>
    <property type="match status" value="1"/>
</dbReference>
<comment type="caution">
    <text evidence="7">Lacks conserved residue(s) required for the propagation of feature annotation.</text>
</comment>
<dbReference type="GO" id="GO:0005737">
    <property type="term" value="C:cytoplasm"/>
    <property type="evidence" value="ECO:0007669"/>
    <property type="project" value="TreeGrafter"/>
</dbReference>
<organism evidence="10 11">
    <name type="scientific">Clonorchis sinensis</name>
    <name type="common">Chinese liver fluke</name>
    <dbReference type="NCBI Taxonomy" id="79923"/>
    <lineage>
        <taxon>Eukaryota</taxon>
        <taxon>Metazoa</taxon>
        <taxon>Spiralia</taxon>
        <taxon>Lophotrochozoa</taxon>
        <taxon>Platyhelminthes</taxon>
        <taxon>Trematoda</taxon>
        <taxon>Digenea</taxon>
        <taxon>Opisthorchiida</taxon>
        <taxon>Opisthorchiata</taxon>
        <taxon>Opisthorchiidae</taxon>
        <taxon>Clonorchis</taxon>
    </lineage>
</organism>
<dbReference type="PROSITE" id="PS00139">
    <property type="entry name" value="THIOL_PROTEASE_CYS"/>
    <property type="match status" value="1"/>
</dbReference>
<feature type="domain" description="Calpain catalytic" evidence="8">
    <location>
        <begin position="171"/>
        <end position="496"/>
    </location>
</feature>
<dbReference type="MEROPS" id="C02.025"/>
<dbReference type="EMBL" id="DF143095">
    <property type="protein sequence ID" value="GAA29557.2"/>
    <property type="molecule type" value="Genomic_DNA"/>
</dbReference>
<evidence type="ECO:0000313" key="11">
    <source>
        <dbReference type="Proteomes" id="UP000008909"/>
    </source>
</evidence>
<evidence type="ECO:0000313" key="10">
    <source>
        <dbReference type="EMBL" id="GAA29557.2"/>
    </source>
</evidence>
<feature type="non-terminal residue" evidence="10">
    <location>
        <position position="850"/>
    </location>
</feature>
<dbReference type="InterPro" id="IPR018247">
    <property type="entry name" value="EF_Hand_1_Ca_BS"/>
</dbReference>
<proteinExistence type="inferred from homology"/>
<feature type="active site" evidence="6">
    <location>
        <position position="436"/>
    </location>
</feature>
<dbReference type="GO" id="GO:0005509">
    <property type="term" value="F:calcium ion binding"/>
    <property type="evidence" value="ECO:0007669"/>
    <property type="project" value="InterPro"/>
</dbReference>
<dbReference type="Pfam" id="PF01067">
    <property type="entry name" value="Calpain_III"/>
    <property type="match status" value="1"/>
</dbReference>
<protein>
    <submittedName>
        <fullName evidence="10">Calpain-9</fullName>
    </submittedName>
</protein>
<evidence type="ECO:0000256" key="1">
    <source>
        <dbReference type="ARBA" id="ARBA00007623"/>
    </source>
</evidence>
<keyword evidence="2" id="KW-0645">Protease</keyword>
<evidence type="ECO:0000259" key="8">
    <source>
        <dbReference type="PROSITE" id="PS50203"/>
    </source>
</evidence>
<dbReference type="PANTHER" id="PTHR10183">
    <property type="entry name" value="CALPAIN"/>
    <property type="match status" value="1"/>
</dbReference>
<dbReference type="PROSITE" id="PS50203">
    <property type="entry name" value="CALPAIN_CAT"/>
    <property type="match status" value="1"/>
</dbReference>
<evidence type="ECO:0000256" key="2">
    <source>
        <dbReference type="ARBA" id="ARBA00022670"/>
    </source>
</evidence>
<dbReference type="SUPFAM" id="SSF47473">
    <property type="entry name" value="EF-hand"/>
    <property type="match status" value="1"/>
</dbReference>
<evidence type="ECO:0000256" key="5">
    <source>
        <dbReference type="ARBA" id="ARBA00022837"/>
    </source>
</evidence>
<dbReference type="InterPro" id="IPR038765">
    <property type="entry name" value="Papain-like_cys_pep_sf"/>
</dbReference>
<keyword evidence="3" id="KW-0378">Hydrolase</keyword>
<dbReference type="AlphaFoldDB" id="H2KR25"/>
<dbReference type="InterPro" id="IPR001300">
    <property type="entry name" value="Peptidase_C2_calpain_cat"/>
</dbReference>
<name>H2KR25_CLOSI</name>
<comment type="similarity">
    <text evidence="1">Belongs to the peptidase C2 family.</text>
</comment>
<gene>
    <name evidence="10" type="ORF">CLF_105250</name>
</gene>
<dbReference type="InterPro" id="IPR011992">
    <property type="entry name" value="EF-hand-dom_pair"/>
</dbReference>
<dbReference type="PROSITE" id="PS00018">
    <property type="entry name" value="EF_HAND_1"/>
    <property type="match status" value="1"/>
</dbReference>
<evidence type="ECO:0000256" key="7">
    <source>
        <dbReference type="PROSITE-ProRule" id="PRU00239"/>
    </source>
</evidence>
<dbReference type="InterPro" id="IPR000169">
    <property type="entry name" value="Pept_cys_AS"/>
</dbReference>
<dbReference type="InterPro" id="IPR022682">
    <property type="entry name" value="Calpain_domain_III"/>
</dbReference>
<dbReference type="InterPro" id="IPR022683">
    <property type="entry name" value="Calpain_III"/>
</dbReference>
<sequence length="850" mass="94277">MSVSYDPSALSLANLIESPTVPTKSKAMATSRPQVTGLVPGLFESQAALIHSNTKSFYTEKEISNILKTVRDMGEVQKLISIAQNSSGADTPLRTVNDFQNRTPTALMNDLEIENRSKSPMHLNLSASNMCRASPSPSVMGSRNNANFIPAGGASSTFEKLRTEALRSGHPYSDATFPADDSSLYYSQRPPCHIVWMRPSEIVAAQSGGGLVGIAPRKMSLPEFISEGGAKLGELRQGELGDCWVVAALAAISSQPNLLSRIIPVGQSFRPEWYAGIFAFRFWRFGHWEEVIIDDRIPVRPGGQPLFVHSGRMTEFWPALLEKAYAKLNGSYEALNVGLVGDAMDDLTGGLTESYTLPAAEEQGILPPPALDDILIKSFDRRSLITARIKVSIPGPGFVIPVGFVPGQAFGLTDCRKLRLTDATGSRLVRLVRLRNLWPSVRVGWTGAWSEGSNEWLSLPAQDRLKVGLVKSDDEFWMSLEDFIANFDYLDICHLTEPAPPTPSSPTPIQTMPNFPAAHLRGRWLRGVSCGGRPYIRTSHWANPQFRLIIGSADPNDPDGLAAVVIALMQADRRRLRHRAPRLASIGFVLYRLPAGSHPPMPRAFFESNHHVASVDFFFDSREVVKRLRLVPGEYLIVPCTYAPDQPGEFLLRILFDQADRSCEPALERVELSGLAANGPESDSQLELIKPRLRRLFYEASGEAMAVDAFQLEPILNSLLRDDHRSPYTVVTTDACRALVALLDRDGTGRLSESDFHRVWDILRCWSRLFAAFDPQRTGHVTSLDFRIIVEQAGYTLPHSILSRMVHRFVDVDWRLDYSKFINAMALITKTIAIFKNYDHGGRAVLSLEQ</sequence>
<evidence type="ECO:0000259" key="9">
    <source>
        <dbReference type="PROSITE" id="PS50222"/>
    </source>
</evidence>
<dbReference type="SUPFAM" id="SSF54001">
    <property type="entry name" value="Cysteine proteinases"/>
    <property type="match status" value="1"/>
</dbReference>
<dbReference type="PANTHER" id="PTHR10183:SF433">
    <property type="entry name" value="CALPAIN-A-RELATED"/>
    <property type="match status" value="1"/>
</dbReference>
<reference key="2">
    <citation type="submission" date="2011-10" db="EMBL/GenBank/DDBJ databases">
        <title>The genome and transcriptome sequence of Clonorchis sinensis provide insights into the carcinogenic liver fluke.</title>
        <authorList>
            <person name="Wang X."/>
            <person name="Huang Y."/>
            <person name="Chen W."/>
            <person name="Liu H."/>
            <person name="Guo L."/>
            <person name="Chen Y."/>
            <person name="Luo F."/>
            <person name="Zhou W."/>
            <person name="Sun J."/>
            <person name="Mao Q."/>
            <person name="Liang P."/>
            <person name="Zhou C."/>
            <person name="Tian Y."/>
            <person name="Men J."/>
            <person name="Lv X."/>
            <person name="Huang L."/>
            <person name="Zhou J."/>
            <person name="Hu Y."/>
            <person name="Li R."/>
            <person name="Zhang F."/>
            <person name="Lei H."/>
            <person name="Li X."/>
            <person name="Hu X."/>
            <person name="Liang C."/>
            <person name="Xu J."/>
            <person name="Wu Z."/>
            <person name="Yu X."/>
        </authorList>
    </citation>
    <scope>NUCLEOTIDE SEQUENCE</scope>
    <source>
        <strain>Henan</strain>
    </source>
</reference>
<dbReference type="Gene3D" id="3.90.70.10">
    <property type="entry name" value="Cysteine proteinases"/>
    <property type="match status" value="1"/>
</dbReference>
<dbReference type="PROSITE" id="PS50222">
    <property type="entry name" value="EF_HAND_2"/>
    <property type="match status" value="1"/>
</dbReference>
<dbReference type="SUPFAM" id="SSF49758">
    <property type="entry name" value="Calpain large subunit, middle domain (domain III)"/>
    <property type="match status" value="1"/>
</dbReference>
<accession>H2KR25</accession>
<dbReference type="GO" id="GO:0004198">
    <property type="term" value="F:calcium-dependent cysteine-type endopeptidase activity"/>
    <property type="evidence" value="ECO:0007669"/>
    <property type="project" value="InterPro"/>
</dbReference>
<dbReference type="GO" id="GO:0006508">
    <property type="term" value="P:proteolysis"/>
    <property type="evidence" value="ECO:0007669"/>
    <property type="project" value="UniProtKB-KW"/>
</dbReference>
<feature type="active site" evidence="6">
    <location>
        <position position="243"/>
    </location>
</feature>
<dbReference type="InterPro" id="IPR036213">
    <property type="entry name" value="Calpain_III_sf"/>
</dbReference>
<reference evidence="10" key="1">
    <citation type="journal article" date="2011" name="Genome Biol.">
        <title>The draft genome of the carcinogenic human liver fluke Clonorchis sinensis.</title>
        <authorList>
            <person name="Wang X."/>
            <person name="Chen W."/>
            <person name="Huang Y."/>
            <person name="Sun J."/>
            <person name="Men J."/>
            <person name="Liu H."/>
            <person name="Luo F."/>
            <person name="Guo L."/>
            <person name="Lv X."/>
            <person name="Deng C."/>
            <person name="Zhou C."/>
            <person name="Fan Y."/>
            <person name="Li X."/>
            <person name="Huang L."/>
            <person name="Hu Y."/>
            <person name="Liang C."/>
            <person name="Hu X."/>
            <person name="Xu J."/>
            <person name="Yu X."/>
        </authorList>
    </citation>
    <scope>NUCLEOTIDE SEQUENCE [LARGE SCALE GENOMIC DNA]</scope>
    <source>
        <strain evidence="10">Henan</strain>
    </source>
</reference>
<keyword evidence="5" id="KW-0106">Calcium</keyword>
<evidence type="ECO:0000256" key="4">
    <source>
        <dbReference type="ARBA" id="ARBA00022807"/>
    </source>
</evidence>
<dbReference type="SMART" id="SM00230">
    <property type="entry name" value="CysPc"/>
    <property type="match status" value="1"/>
</dbReference>
<dbReference type="InterPro" id="IPR002048">
    <property type="entry name" value="EF_hand_dom"/>
</dbReference>
<feature type="domain" description="EF-hand" evidence="9">
    <location>
        <begin position="731"/>
        <end position="766"/>
    </location>
</feature>
<dbReference type="InterPro" id="IPR022684">
    <property type="entry name" value="Calpain_cysteine_protease"/>
</dbReference>
<dbReference type="SMART" id="SM00720">
    <property type="entry name" value="calpain_III"/>
    <property type="match status" value="1"/>
</dbReference>
<dbReference type="PRINTS" id="PR00704">
    <property type="entry name" value="CALPAIN"/>
</dbReference>
<dbReference type="CDD" id="cd00044">
    <property type="entry name" value="CysPc"/>
    <property type="match status" value="1"/>
</dbReference>
<keyword evidence="11" id="KW-1185">Reference proteome</keyword>
<keyword evidence="4" id="KW-0788">Thiol protease</keyword>
<evidence type="ECO:0000256" key="3">
    <source>
        <dbReference type="ARBA" id="ARBA00022801"/>
    </source>
</evidence>
<evidence type="ECO:0000256" key="6">
    <source>
        <dbReference type="PIRSR" id="PIRSR622684-1"/>
    </source>
</evidence>
<dbReference type="Proteomes" id="UP000008909">
    <property type="component" value="Unassembled WGS sequence"/>
</dbReference>